<dbReference type="RefSeq" id="WP_268249351.1">
    <property type="nucleotide sequence ID" value="NZ_BMUK01000009.1"/>
</dbReference>
<feature type="domain" description="eCIS core" evidence="2">
    <location>
        <begin position="42"/>
        <end position="114"/>
    </location>
</feature>
<evidence type="ECO:0000256" key="1">
    <source>
        <dbReference type="SAM" id="MobiDB-lite"/>
    </source>
</evidence>
<feature type="region of interest" description="Disordered" evidence="1">
    <location>
        <begin position="1"/>
        <end position="25"/>
    </location>
</feature>
<protein>
    <submittedName>
        <fullName evidence="3">DUF4157 domain-containing protein</fullName>
    </submittedName>
</protein>
<proteinExistence type="predicted"/>
<keyword evidence="4" id="KW-1185">Reference proteome</keyword>
<evidence type="ECO:0000313" key="4">
    <source>
        <dbReference type="Proteomes" id="UP001621512"/>
    </source>
</evidence>
<dbReference type="Proteomes" id="UP001621512">
    <property type="component" value="Chromosome"/>
</dbReference>
<evidence type="ECO:0000313" key="3">
    <source>
        <dbReference type="EMBL" id="WTW31283.1"/>
    </source>
</evidence>
<organism evidence="3 4">
    <name type="scientific">Streptomyces purpurascens</name>
    <dbReference type="NCBI Taxonomy" id="1924"/>
    <lineage>
        <taxon>Bacteria</taxon>
        <taxon>Bacillati</taxon>
        <taxon>Actinomycetota</taxon>
        <taxon>Actinomycetes</taxon>
        <taxon>Kitasatosporales</taxon>
        <taxon>Streptomycetaceae</taxon>
        <taxon>Streptomyces</taxon>
    </lineage>
</organism>
<feature type="compositionally biased region" description="Polar residues" evidence="1">
    <location>
        <begin position="119"/>
        <end position="132"/>
    </location>
</feature>
<name>A0ABZ1MVX4_STREF</name>
<accession>A0ABZ1MVX4</accession>
<reference evidence="3 4" key="1">
    <citation type="submission" date="2022-10" db="EMBL/GenBank/DDBJ databases">
        <title>The complete genomes of actinobacterial strains from the NBC collection.</title>
        <authorList>
            <person name="Joergensen T.S."/>
            <person name="Alvarez Arevalo M."/>
            <person name="Sterndorff E.B."/>
            <person name="Faurdal D."/>
            <person name="Vuksanovic O."/>
            <person name="Mourched A.-S."/>
            <person name="Charusanti P."/>
            <person name="Shaw S."/>
            <person name="Blin K."/>
            <person name="Weber T."/>
        </authorList>
    </citation>
    <scope>NUCLEOTIDE SEQUENCE [LARGE SCALE GENOMIC DNA]</scope>
    <source>
        <strain evidence="3 4">NBC_00017</strain>
    </source>
</reference>
<dbReference type="Pfam" id="PF13699">
    <property type="entry name" value="eCIS_core"/>
    <property type="match status" value="1"/>
</dbReference>
<gene>
    <name evidence="3" type="ORF">OHU35_36695</name>
</gene>
<dbReference type="InterPro" id="IPR025295">
    <property type="entry name" value="eCIS_core_dom"/>
</dbReference>
<sequence>MSSTVARAAEEDGHAHEAVPDTSSEGQAALVAAAWNSPSESLPSSVTAKAVPFFQNDKIASTRVHRDAIAQRATAAMGAQAMTINNHIFLSAEAAGNEETIGHELSHVDKNTRGIPETGHSNGAGLSTTDPRQGSERSAGIDGAAWAAGESTAPSVAGDTVQRMTETGGPHQHGPGCGHGQRLTPTGTVQRVPAAHYLPGEDVEESPRYSVTLEASMNGVQLGSFSSKGFSESPGDHAEDQLLDYLEVLVWNYNQSVAAGNPDTNNALYLGRQRSVGTTKHKVDIVNLTASPCSTKRGTCSKEFGDGCTERLIEFATQVHEGHEFSFSIHAKHYYQPHGVEDAKSKSKKAVKDLTNNGVTVSIG</sequence>
<feature type="region of interest" description="Disordered" evidence="1">
    <location>
        <begin position="110"/>
        <end position="139"/>
    </location>
</feature>
<evidence type="ECO:0000259" key="2">
    <source>
        <dbReference type="Pfam" id="PF13699"/>
    </source>
</evidence>
<feature type="compositionally biased region" description="Basic and acidic residues" evidence="1">
    <location>
        <begin position="8"/>
        <end position="19"/>
    </location>
</feature>
<dbReference type="EMBL" id="CP108341">
    <property type="protein sequence ID" value="WTW31283.1"/>
    <property type="molecule type" value="Genomic_DNA"/>
</dbReference>